<evidence type="ECO:0000259" key="7">
    <source>
        <dbReference type="Pfam" id="PF00520"/>
    </source>
</evidence>
<dbReference type="Pfam" id="PF00520">
    <property type="entry name" value="Ion_trans"/>
    <property type="match status" value="1"/>
</dbReference>
<dbReference type="InterPro" id="IPR005821">
    <property type="entry name" value="Ion_trans_dom"/>
</dbReference>
<protein>
    <submittedName>
        <fullName evidence="8">Ion transporter</fullName>
    </submittedName>
</protein>
<reference evidence="9" key="1">
    <citation type="journal article" date="2019" name="Int. J. Syst. Evol. Microbiol.">
        <title>The Global Catalogue of Microorganisms (GCM) 10K type strain sequencing project: providing services to taxonomists for standard genome sequencing and annotation.</title>
        <authorList>
            <consortium name="The Broad Institute Genomics Platform"/>
            <consortium name="The Broad Institute Genome Sequencing Center for Infectious Disease"/>
            <person name="Wu L."/>
            <person name="Ma J."/>
        </authorList>
    </citation>
    <scope>NUCLEOTIDE SEQUENCE [LARGE SCALE GENOMIC DNA]</scope>
    <source>
        <strain evidence="9">KCTC 52487</strain>
    </source>
</reference>
<dbReference type="Gene3D" id="1.20.120.350">
    <property type="entry name" value="Voltage-gated potassium channels. Chain C"/>
    <property type="match status" value="1"/>
</dbReference>
<proteinExistence type="predicted"/>
<feature type="transmembrane region" description="Helical" evidence="6">
    <location>
        <begin position="20"/>
        <end position="39"/>
    </location>
</feature>
<evidence type="ECO:0000313" key="9">
    <source>
        <dbReference type="Proteomes" id="UP001595379"/>
    </source>
</evidence>
<feature type="transmembrane region" description="Helical" evidence="6">
    <location>
        <begin position="86"/>
        <end position="109"/>
    </location>
</feature>
<comment type="subcellular location">
    <subcellularLocation>
        <location evidence="1">Membrane</location>
        <topology evidence="1">Multi-pass membrane protein</topology>
    </subcellularLocation>
</comment>
<accession>A0ABV6ZUR9</accession>
<evidence type="ECO:0000256" key="5">
    <source>
        <dbReference type="SAM" id="Coils"/>
    </source>
</evidence>
<dbReference type="Proteomes" id="UP001595379">
    <property type="component" value="Unassembled WGS sequence"/>
</dbReference>
<keyword evidence="5" id="KW-0175">Coiled coil</keyword>
<dbReference type="InterPro" id="IPR027359">
    <property type="entry name" value="Volt_channel_dom_sf"/>
</dbReference>
<gene>
    <name evidence="8" type="ORF">ACFOOR_03615</name>
</gene>
<comment type="caution">
    <text evidence="8">The sequence shown here is derived from an EMBL/GenBank/DDBJ whole genome shotgun (WGS) entry which is preliminary data.</text>
</comment>
<feature type="transmembrane region" description="Helical" evidence="6">
    <location>
        <begin position="201"/>
        <end position="226"/>
    </location>
</feature>
<evidence type="ECO:0000313" key="8">
    <source>
        <dbReference type="EMBL" id="MFC2925187.1"/>
    </source>
</evidence>
<evidence type="ECO:0000256" key="1">
    <source>
        <dbReference type="ARBA" id="ARBA00004141"/>
    </source>
</evidence>
<sequence>MTDSSKPGWRSRLVALVEHPVFLNFITGLILFNAVTLGLETYPLDAAWFDIALPVVDAVIVTVFVIELLLKMIAYGPRFFRSGWNWFDVVVVGVSLFPDAGAFTVLRALRILRVFRLFSVMPEMRKVVEALMRAIPGMGAIIAVLGLTFYVSAVMATKLFGASNPDLFGSLGGSAFTLFQVMTLEGWAMEVARPVMAEISFAWIFFLVFIVLTSFAILNLFIAVIVDSLQSKHFDDEEERGEKEAAEAHAERAELRAALSDLRAEIAALRGEVAQGMRSASASKARDSDA</sequence>
<dbReference type="SUPFAM" id="SSF81324">
    <property type="entry name" value="Voltage-gated potassium channels"/>
    <property type="match status" value="1"/>
</dbReference>
<feature type="transmembrane region" description="Helical" evidence="6">
    <location>
        <begin position="167"/>
        <end position="189"/>
    </location>
</feature>
<organism evidence="8 9">
    <name type="scientific">Hyphobacterium vulgare</name>
    <dbReference type="NCBI Taxonomy" id="1736751"/>
    <lineage>
        <taxon>Bacteria</taxon>
        <taxon>Pseudomonadati</taxon>
        <taxon>Pseudomonadota</taxon>
        <taxon>Alphaproteobacteria</taxon>
        <taxon>Maricaulales</taxon>
        <taxon>Maricaulaceae</taxon>
        <taxon>Hyphobacterium</taxon>
    </lineage>
</organism>
<evidence type="ECO:0000256" key="6">
    <source>
        <dbReference type="SAM" id="Phobius"/>
    </source>
</evidence>
<evidence type="ECO:0000256" key="3">
    <source>
        <dbReference type="ARBA" id="ARBA00022989"/>
    </source>
</evidence>
<dbReference type="PANTHER" id="PTHR10037">
    <property type="entry name" value="VOLTAGE-GATED CATION CHANNEL CALCIUM AND SODIUM"/>
    <property type="match status" value="1"/>
</dbReference>
<dbReference type="RefSeq" id="WP_343164064.1">
    <property type="nucleotide sequence ID" value="NZ_JBHRSV010000001.1"/>
</dbReference>
<dbReference type="InterPro" id="IPR043203">
    <property type="entry name" value="VGCC_Ca_Na"/>
</dbReference>
<evidence type="ECO:0000256" key="2">
    <source>
        <dbReference type="ARBA" id="ARBA00022692"/>
    </source>
</evidence>
<keyword evidence="4 6" id="KW-0472">Membrane</keyword>
<dbReference type="Gene3D" id="1.10.287.70">
    <property type="match status" value="1"/>
</dbReference>
<dbReference type="PANTHER" id="PTHR10037:SF62">
    <property type="entry name" value="SODIUM CHANNEL PROTEIN 60E"/>
    <property type="match status" value="1"/>
</dbReference>
<evidence type="ECO:0000256" key="4">
    <source>
        <dbReference type="ARBA" id="ARBA00023136"/>
    </source>
</evidence>
<feature type="transmembrane region" description="Helical" evidence="6">
    <location>
        <begin position="51"/>
        <end position="74"/>
    </location>
</feature>
<feature type="domain" description="Ion transport" evidence="7">
    <location>
        <begin position="19"/>
        <end position="231"/>
    </location>
</feature>
<feature type="coiled-coil region" evidence="5">
    <location>
        <begin position="238"/>
        <end position="272"/>
    </location>
</feature>
<dbReference type="EMBL" id="JBHRSV010000001">
    <property type="protein sequence ID" value="MFC2925187.1"/>
    <property type="molecule type" value="Genomic_DNA"/>
</dbReference>
<keyword evidence="3 6" id="KW-1133">Transmembrane helix</keyword>
<feature type="transmembrane region" description="Helical" evidence="6">
    <location>
        <begin position="130"/>
        <end position="155"/>
    </location>
</feature>
<keyword evidence="9" id="KW-1185">Reference proteome</keyword>
<keyword evidence="2 6" id="KW-0812">Transmembrane</keyword>
<name>A0ABV6ZUR9_9PROT</name>